<name>A0A5B7D9R8_PORTR</name>
<dbReference type="EMBL" id="VSRR010000638">
    <property type="protein sequence ID" value="MPC18002.1"/>
    <property type="molecule type" value="Genomic_DNA"/>
</dbReference>
<dbReference type="Proteomes" id="UP000324222">
    <property type="component" value="Unassembled WGS sequence"/>
</dbReference>
<protein>
    <submittedName>
        <fullName evidence="1">Uncharacterized protein</fullName>
    </submittedName>
</protein>
<sequence>MWEYRTSMLYMPKCLEHEACYLPLEVGWSPWVSSSVNQHSGLAGWKLAGAQLGRQLHPSSVPITQSTTCLSPMSLH</sequence>
<reference evidence="1 2" key="1">
    <citation type="submission" date="2019-05" db="EMBL/GenBank/DDBJ databases">
        <title>Another draft genome of Portunus trituberculatus and its Hox gene families provides insights of decapod evolution.</title>
        <authorList>
            <person name="Jeong J.-H."/>
            <person name="Song I."/>
            <person name="Kim S."/>
            <person name="Choi T."/>
            <person name="Kim D."/>
            <person name="Ryu S."/>
            <person name="Kim W."/>
        </authorList>
    </citation>
    <scope>NUCLEOTIDE SEQUENCE [LARGE SCALE GENOMIC DNA]</scope>
    <source>
        <tissue evidence="1">Muscle</tissue>
    </source>
</reference>
<accession>A0A5B7D9R8</accession>
<evidence type="ECO:0000313" key="2">
    <source>
        <dbReference type="Proteomes" id="UP000324222"/>
    </source>
</evidence>
<dbReference type="AlphaFoldDB" id="A0A5B7D9R8"/>
<comment type="caution">
    <text evidence="1">The sequence shown here is derived from an EMBL/GenBank/DDBJ whole genome shotgun (WGS) entry which is preliminary data.</text>
</comment>
<evidence type="ECO:0000313" key="1">
    <source>
        <dbReference type="EMBL" id="MPC18002.1"/>
    </source>
</evidence>
<organism evidence="1 2">
    <name type="scientific">Portunus trituberculatus</name>
    <name type="common">Swimming crab</name>
    <name type="synonym">Neptunus trituberculatus</name>
    <dbReference type="NCBI Taxonomy" id="210409"/>
    <lineage>
        <taxon>Eukaryota</taxon>
        <taxon>Metazoa</taxon>
        <taxon>Ecdysozoa</taxon>
        <taxon>Arthropoda</taxon>
        <taxon>Crustacea</taxon>
        <taxon>Multicrustacea</taxon>
        <taxon>Malacostraca</taxon>
        <taxon>Eumalacostraca</taxon>
        <taxon>Eucarida</taxon>
        <taxon>Decapoda</taxon>
        <taxon>Pleocyemata</taxon>
        <taxon>Brachyura</taxon>
        <taxon>Eubrachyura</taxon>
        <taxon>Portunoidea</taxon>
        <taxon>Portunidae</taxon>
        <taxon>Portuninae</taxon>
        <taxon>Portunus</taxon>
    </lineage>
</organism>
<keyword evidence="2" id="KW-1185">Reference proteome</keyword>
<gene>
    <name evidence="1" type="ORF">E2C01_010873</name>
</gene>
<proteinExistence type="predicted"/>